<organism evidence="1 2">
    <name type="scientific">Thalassolituus pacificus</name>
    <dbReference type="NCBI Taxonomy" id="2975440"/>
    <lineage>
        <taxon>Bacteria</taxon>
        <taxon>Pseudomonadati</taxon>
        <taxon>Pseudomonadota</taxon>
        <taxon>Gammaproteobacteria</taxon>
        <taxon>Oceanospirillales</taxon>
        <taxon>Oceanospirillaceae</taxon>
        <taxon>Thalassolituus</taxon>
    </lineage>
</organism>
<dbReference type="AlphaFoldDB" id="A0A9X3AFU1"/>
<proteinExistence type="predicted"/>
<evidence type="ECO:0000313" key="2">
    <source>
        <dbReference type="Proteomes" id="UP001147830"/>
    </source>
</evidence>
<accession>A0A9X3AFU1</accession>
<evidence type="ECO:0000313" key="1">
    <source>
        <dbReference type="EMBL" id="MCT7358832.1"/>
    </source>
</evidence>
<dbReference type="RefSeq" id="WP_260975735.1">
    <property type="nucleotide sequence ID" value="NZ_JAOANI010000015.1"/>
</dbReference>
<name>A0A9X3AFU1_9GAMM</name>
<gene>
    <name evidence="1" type="ORF">NYR02_07365</name>
</gene>
<reference evidence="1" key="1">
    <citation type="journal article" date="2022" name="Front. Microbiol.">
        <title>Genome-based taxonomic rearrangement of Oceanobacter-related bacteria including the description of Thalassolituus hydrocarbonoclasticus sp. nov. and Thalassolituus pacificus sp. nov. and emended description of the genus Thalassolituus.</title>
        <authorList>
            <person name="Dong C."/>
            <person name="Wei L."/>
            <person name="Wang J."/>
            <person name="Lai Q."/>
            <person name="Huang Z."/>
            <person name="Shao Z."/>
        </authorList>
    </citation>
    <scope>NUCLEOTIDE SEQUENCE</scope>
    <source>
        <strain evidence="1">59MF3M-4</strain>
    </source>
</reference>
<sequence>MHSNAEHLYGHIPAVMRRCFAAQRAAFAQDRNSGQPRRESLLVETREKAKVLIEHPPVLRARAYVMPLADVNRVTDNNPSHLVTPQERS</sequence>
<reference evidence="1" key="2">
    <citation type="submission" date="2022-08" db="EMBL/GenBank/DDBJ databases">
        <authorList>
            <person name="Dong C."/>
        </authorList>
    </citation>
    <scope>NUCLEOTIDE SEQUENCE</scope>
    <source>
        <strain evidence="1">59MF3M-4</strain>
    </source>
</reference>
<protein>
    <submittedName>
        <fullName evidence="1">Uncharacterized protein</fullName>
    </submittedName>
</protein>
<keyword evidence="2" id="KW-1185">Reference proteome</keyword>
<dbReference type="EMBL" id="JAOANI010000015">
    <property type="protein sequence ID" value="MCT7358832.1"/>
    <property type="molecule type" value="Genomic_DNA"/>
</dbReference>
<dbReference type="Proteomes" id="UP001147830">
    <property type="component" value="Unassembled WGS sequence"/>
</dbReference>
<comment type="caution">
    <text evidence="1">The sequence shown here is derived from an EMBL/GenBank/DDBJ whole genome shotgun (WGS) entry which is preliminary data.</text>
</comment>